<dbReference type="InterPro" id="IPR053829">
    <property type="entry name" value="XLF-like_CC"/>
</dbReference>
<dbReference type="Gene3D" id="2.170.210.10">
    <property type="entry name" value="DNA double-strand break repair and VJ recombination XRCC4, N-terminal"/>
    <property type="match status" value="1"/>
</dbReference>
<keyword evidence="3" id="KW-0238">DNA-binding</keyword>
<feature type="compositionally biased region" description="Basic and acidic residues" evidence="8">
    <location>
        <begin position="294"/>
        <end position="313"/>
    </location>
</feature>
<sequence>MATWKTLNLHNKDLPRLLVKARLDTIGYTVYLTDLHWIWSEILTKREVERRAIKEDCSIDPGEDGLQYAILLEKLQQALAQDDGTSLSLRRQNNDNNISVDVSAPLPHPLPALKWSFFLKLQPPASFTQQLLQPLLFQAQTLQMQFRHLIHELGEKDRIISKLTDRLETSGNDLTTVFPGVSNVKLSRKKTQREQLARHVRSLGDFDETAWQVQMKSLCGEGDVKMGEHAVEVVLKGLPDSAVEQDNLSDEREGWWRLLDSTGQLGDYASPTVDNARSSGVPKLDKTITSIESHHDAAGDDEDLGRHDDDEFQKQGTPPHLKRTNVPAQTIRKGDRLISPPITTPALVDVDDESTEDESDLDAMPTQKATVKPTSRSRPSRHRDLPLKQSPYATEKPEAADRKSASTSPEPESSSGRYADRSLRKLEAIGGKAKDATSGTLKLTSKPAPSPVKPQLRLGNIGGKSNTPASRREGSASKTSPSPQNPPSSTATPARKHGLGTIGGRKPTTTTTHSSVNPSAPFRLSPATPAVEPATKTAQLERMSRTTGRSPVEEAAPSPRETSQERADRKRSELKRQLEEKAKAPLKKKRKF</sequence>
<keyword evidence="4" id="KW-0234">DNA repair</keyword>
<proteinExistence type="inferred from homology"/>
<dbReference type="GO" id="GO:0045027">
    <property type="term" value="F:DNA end binding"/>
    <property type="evidence" value="ECO:0007669"/>
    <property type="project" value="TreeGrafter"/>
</dbReference>
<comment type="similarity">
    <text evidence="6">Belongs to the XRCC4-XLF family. XLF subfamily.</text>
</comment>
<evidence type="ECO:0000256" key="6">
    <source>
        <dbReference type="ARBA" id="ARBA00025747"/>
    </source>
</evidence>
<dbReference type="Pfam" id="PF09302">
    <property type="entry name" value="XLF"/>
    <property type="match status" value="1"/>
</dbReference>
<evidence type="ECO:0000256" key="4">
    <source>
        <dbReference type="ARBA" id="ARBA00023204"/>
    </source>
</evidence>
<evidence type="ECO:0000256" key="2">
    <source>
        <dbReference type="ARBA" id="ARBA00022763"/>
    </source>
</evidence>
<reference evidence="11" key="1">
    <citation type="submission" date="2023-08" db="EMBL/GenBank/DDBJ databases">
        <title>Black Yeasts Isolated from many extreme environments.</title>
        <authorList>
            <person name="Coleine C."/>
            <person name="Stajich J.E."/>
            <person name="Selbmann L."/>
        </authorList>
    </citation>
    <scope>NUCLEOTIDE SEQUENCE</scope>
    <source>
        <strain evidence="11">CCFEE 5401</strain>
    </source>
</reference>
<dbReference type="InterPro" id="IPR038051">
    <property type="entry name" value="XRCC4-like_N_sf"/>
</dbReference>
<evidence type="ECO:0000259" key="9">
    <source>
        <dbReference type="Pfam" id="PF09302"/>
    </source>
</evidence>
<dbReference type="InterPro" id="IPR015381">
    <property type="entry name" value="XLF-like_N"/>
</dbReference>
<gene>
    <name evidence="11" type="ORF">LTR62_005676</name>
</gene>
<evidence type="ECO:0000256" key="5">
    <source>
        <dbReference type="ARBA" id="ARBA00023242"/>
    </source>
</evidence>
<dbReference type="CDD" id="cd22285">
    <property type="entry name" value="HD_XLF_N"/>
    <property type="match status" value="1"/>
</dbReference>
<feature type="compositionally biased region" description="Low complexity" evidence="8">
    <location>
        <begin position="477"/>
        <end position="493"/>
    </location>
</feature>
<dbReference type="Proteomes" id="UP001310890">
    <property type="component" value="Unassembled WGS sequence"/>
</dbReference>
<feature type="domain" description="XLF-like N-terminal" evidence="9">
    <location>
        <begin position="3"/>
        <end position="120"/>
    </location>
</feature>
<keyword evidence="5" id="KW-0539">Nucleus</keyword>
<comment type="subcellular location">
    <subcellularLocation>
        <location evidence="1">Nucleus</location>
    </subcellularLocation>
</comment>
<comment type="caution">
    <text evidence="11">The sequence shown here is derived from an EMBL/GenBank/DDBJ whole genome shotgun (WGS) entry which is preliminary data.</text>
</comment>
<dbReference type="AlphaFoldDB" id="A0AAN7TF48"/>
<evidence type="ECO:0000256" key="1">
    <source>
        <dbReference type="ARBA" id="ARBA00004123"/>
    </source>
</evidence>
<keyword evidence="2" id="KW-0227">DNA damage</keyword>
<feature type="compositionally biased region" description="Basic and acidic residues" evidence="8">
    <location>
        <begin position="395"/>
        <end position="404"/>
    </location>
</feature>
<evidence type="ECO:0000256" key="8">
    <source>
        <dbReference type="SAM" id="MobiDB-lite"/>
    </source>
</evidence>
<feature type="region of interest" description="Disordered" evidence="8">
    <location>
        <begin position="294"/>
        <end position="592"/>
    </location>
</feature>
<accession>A0AAN7TF48</accession>
<evidence type="ECO:0000259" key="10">
    <source>
        <dbReference type="Pfam" id="PF21928"/>
    </source>
</evidence>
<feature type="domain" description="XLF-like coiled-coil region" evidence="10">
    <location>
        <begin position="123"/>
        <end position="175"/>
    </location>
</feature>
<dbReference type="GO" id="GO:0006303">
    <property type="term" value="P:double-strand break repair via nonhomologous end joining"/>
    <property type="evidence" value="ECO:0007669"/>
    <property type="project" value="UniProtKB-ARBA"/>
</dbReference>
<evidence type="ECO:0000256" key="7">
    <source>
        <dbReference type="ARBA" id="ARBA00044529"/>
    </source>
</evidence>
<feature type="compositionally biased region" description="Acidic residues" evidence="8">
    <location>
        <begin position="349"/>
        <end position="361"/>
    </location>
</feature>
<evidence type="ECO:0000313" key="12">
    <source>
        <dbReference type="Proteomes" id="UP001310890"/>
    </source>
</evidence>
<dbReference type="InterPro" id="IPR052287">
    <property type="entry name" value="NHEJ_factor"/>
</dbReference>
<dbReference type="Pfam" id="PF21928">
    <property type="entry name" value="XLF_CC"/>
    <property type="match status" value="1"/>
</dbReference>
<evidence type="ECO:0000313" key="11">
    <source>
        <dbReference type="EMBL" id="KAK5110636.1"/>
    </source>
</evidence>
<dbReference type="GO" id="GO:0032807">
    <property type="term" value="C:DNA ligase IV complex"/>
    <property type="evidence" value="ECO:0007669"/>
    <property type="project" value="TreeGrafter"/>
</dbReference>
<feature type="compositionally biased region" description="Basic and acidic residues" evidence="8">
    <location>
        <begin position="418"/>
        <end position="435"/>
    </location>
</feature>
<name>A0AAN7TF48_9PEZI</name>
<dbReference type="PANTHER" id="PTHR32235:SF1">
    <property type="entry name" value="NON-HOMOLOGOUS END-JOINING FACTOR 1"/>
    <property type="match status" value="1"/>
</dbReference>
<protein>
    <recommendedName>
        <fullName evidence="7">Non-homologous end-joining factor 1</fullName>
    </recommendedName>
</protein>
<dbReference type="PANTHER" id="PTHR32235">
    <property type="entry name" value="NON-HOMOLOGOUS END-JOINING FACTOR 1"/>
    <property type="match status" value="1"/>
</dbReference>
<feature type="compositionally biased region" description="Polar residues" evidence="8">
    <location>
        <begin position="367"/>
        <end position="377"/>
    </location>
</feature>
<evidence type="ECO:0000256" key="3">
    <source>
        <dbReference type="ARBA" id="ARBA00023125"/>
    </source>
</evidence>
<organism evidence="11 12">
    <name type="scientific">Meristemomyces frigidus</name>
    <dbReference type="NCBI Taxonomy" id="1508187"/>
    <lineage>
        <taxon>Eukaryota</taxon>
        <taxon>Fungi</taxon>
        <taxon>Dikarya</taxon>
        <taxon>Ascomycota</taxon>
        <taxon>Pezizomycotina</taxon>
        <taxon>Dothideomycetes</taxon>
        <taxon>Dothideomycetidae</taxon>
        <taxon>Mycosphaerellales</taxon>
        <taxon>Teratosphaeriaceae</taxon>
        <taxon>Meristemomyces</taxon>
    </lineage>
</organism>
<feature type="compositionally biased region" description="Basic and acidic residues" evidence="8">
    <location>
        <begin position="562"/>
        <end position="583"/>
    </location>
</feature>
<dbReference type="EMBL" id="JAVRRL010000047">
    <property type="protein sequence ID" value="KAK5110636.1"/>
    <property type="molecule type" value="Genomic_DNA"/>
</dbReference>
<feature type="compositionally biased region" description="Low complexity" evidence="8">
    <location>
        <begin position="405"/>
        <end position="415"/>
    </location>
</feature>